<keyword evidence="1" id="KW-0472">Membrane</keyword>
<comment type="caution">
    <text evidence="2">The sequence shown here is derived from an EMBL/GenBank/DDBJ whole genome shotgun (WGS) entry which is preliminary data.</text>
</comment>
<dbReference type="AlphaFoldDB" id="A0A8I1HVA7"/>
<feature type="transmembrane region" description="Helical" evidence="1">
    <location>
        <begin position="108"/>
        <end position="129"/>
    </location>
</feature>
<protein>
    <submittedName>
        <fullName evidence="2">ABC transporter permease</fullName>
    </submittedName>
</protein>
<feature type="transmembrane region" description="Helical" evidence="1">
    <location>
        <begin position="61"/>
        <end position="87"/>
    </location>
</feature>
<accession>A0A8I1HVA7</accession>
<feature type="transmembrane region" description="Helical" evidence="1">
    <location>
        <begin position="18"/>
        <end position="35"/>
    </location>
</feature>
<gene>
    <name evidence="2" type="ORF">JDP02_11275</name>
</gene>
<proteinExistence type="predicted"/>
<feature type="transmembrane region" description="Helical" evidence="1">
    <location>
        <begin position="232"/>
        <end position="254"/>
    </location>
</feature>
<dbReference type="RefSeq" id="WP_200436313.1">
    <property type="nucleotide sequence ID" value="NZ_CP175791.1"/>
</dbReference>
<feature type="transmembrane region" description="Helical" evidence="1">
    <location>
        <begin position="182"/>
        <end position="200"/>
    </location>
</feature>
<dbReference type="EMBL" id="JAEHFL010000022">
    <property type="protein sequence ID" value="MBK3429079.1"/>
    <property type="molecule type" value="Genomic_DNA"/>
</dbReference>
<name>A0A8I1HVA7_9CORY</name>
<reference evidence="2 3" key="1">
    <citation type="submission" date="2020-12" db="EMBL/GenBank/DDBJ databases">
        <title>Draft genome sequence of the commensal strain Corynebacterium tuberculostearicum MFP09/CIP 102622 isolated from human skin.</title>
        <authorList>
            <person name="Boukerb A.M."/>
            <person name="Janvier X."/>
            <person name="Feuilloley M.G.J."/>
            <person name="Groboillot A."/>
        </authorList>
    </citation>
    <scope>NUCLEOTIDE SEQUENCE [LARGE SCALE GENOMIC DNA]</scope>
    <source>
        <strain evidence="2 3">CIP 102622</strain>
    </source>
</reference>
<keyword evidence="1" id="KW-1133">Transmembrane helix</keyword>
<evidence type="ECO:0000313" key="2">
    <source>
        <dbReference type="EMBL" id="MBK3429079.1"/>
    </source>
</evidence>
<keyword evidence="3" id="KW-1185">Reference proteome</keyword>
<feature type="transmembrane region" description="Helical" evidence="1">
    <location>
        <begin position="154"/>
        <end position="175"/>
    </location>
</feature>
<sequence length="259" mass="28941">MLNTLKSEWTKLHTTRSFWWTTFIFLFFVWGWAILNARLTQPAETPEDAALGMDVITPDGAVSVLFGLGLPVLMIQAIMIVTTEYRFGTQTITFMATPRRWSVALVKLLMYAVIAAALTFIAVAGAYLLTELFAHDEVAAQFHPWDDEMGQKQLWKYPLAAALLVLFSQGLGLLLRSTAGAVAIGLILFLGVDNLVAGIPKVGSKLVNFMPFKSFQSWLWEIDPVDAPWKESWGFCLVFIAWAVILWVLGVILLQKRDA</sequence>
<organism evidence="2 3">
    <name type="scientific">Corynebacterium tuberculostearicum</name>
    <dbReference type="NCBI Taxonomy" id="38304"/>
    <lineage>
        <taxon>Bacteria</taxon>
        <taxon>Bacillati</taxon>
        <taxon>Actinomycetota</taxon>
        <taxon>Actinomycetes</taxon>
        <taxon>Mycobacteriales</taxon>
        <taxon>Corynebacteriaceae</taxon>
        <taxon>Corynebacterium</taxon>
    </lineage>
</organism>
<dbReference type="PANTHER" id="PTHR37305">
    <property type="entry name" value="INTEGRAL MEMBRANE PROTEIN-RELATED"/>
    <property type="match status" value="1"/>
</dbReference>
<evidence type="ECO:0000313" key="3">
    <source>
        <dbReference type="Proteomes" id="UP000603369"/>
    </source>
</evidence>
<keyword evidence="1" id="KW-0812">Transmembrane</keyword>
<dbReference type="PANTHER" id="PTHR37305:SF1">
    <property type="entry name" value="MEMBRANE PROTEIN"/>
    <property type="match status" value="1"/>
</dbReference>
<evidence type="ECO:0000256" key="1">
    <source>
        <dbReference type="SAM" id="Phobius"/>
    </source>
</evidence>
<dbReference type="Proteomes" id="UP000603369">
    <property type="component" value="Unassembled WGS sequence"/>
</dbReference>